<keyword evidence="2" id="KW-0812">Transmembrane</keyword>
<feature type="compositionally biased region" description="Acidic residues" evidence="1">
    <location>
        <begin position="533"/>
        <end position="545"/>
    </location>
</feature>
<dbReference type="AlphaFoldDB" id="A0A8J8W0U8"/>
<dbReference type="Proteomes" id="UP000631181">
    <property type="component" value="Unassembled WGS sequence"/>
</dbReference>
<reference evidence="3" key="1">
    <citation type="journal article" date="2020" name="Front. Microbiol.">
        <title>Gene regulatory networks of Penicillium echinulatum 2HH and Penicillium oxalicum 114-2 inferred by a computational biology approach.</title>
        <authorList>
            <person name="Lenz A.R."/>
            <person name="Galan-Vasquez E."/>
            <person name="Balbinot E."/>
            <person name="De Abreu F.P."/>
            <person name="De Oliveira N.S."/>
            <person name="Da Rosa L.O."/>
            <person name="De Avila E Silva S."/>
            <person name="Camassola M."/>
            <person name="Dillon A.J.P."/>
            <person name="Perez-Rueda E."/>
        </authorList>
    </citation>
    <scope>NUCLEOTIDE SEQUENCE</scope>
    <source>
        <strain evidence="3">S1M29</strain>
    </source>
</reference>
<feature type="region of interest" description="Disordered" evidence="1">
    <location>
        <begin position="126"/>
        <end position="145"/>
    </location>
</feature>
<evidence type="ECO:0000313" key="4">
    <source>
        <dbReference type="Proteomes" id="UP000631181"/>
    </source>
</evidence>
<feature type="region of interest" description="Disordered" evidence="1">
    <location>
        <begin position="832"/>
        <end position="877"/>
    </location>
</feature>
<feature type="compositionally biased region" description="Polar residues" evidence="1">
    <location>
        <begin position="693"/>
        <end position="714"/>
    </location>
</feature>
<accession>A0A8J8W0U8</accession>
<feature type="region of interest" description="Disordered" evidence="1">
    <location>
        <begin position="463"/>
        <end position="754"/>
    </location>
</feature>
<gene>
    <name evidence="3" type="ORF">PECM_006566</name>
</gene>
<feature type="compositionally biased region" description="Polar residues" evidence="1">
    <location>
        <begin position="364"/>
        <end position="380"/>
    </location>
</feature>
<dbReference type="OrthoDB" id="3546893at2759"/>
<feature type="compositionally biased region" description="Low complexity" evidence="1">
    <location>
        <begin position="414"/>
        <end position="428"/>
    </location>
</feature>
<name>A0A8J8W0U8_9EURO</name>
<proteinExistence type="predicted"/>
<feature type="compositionally biased region" description="Polar residues" evidence="1">
    <location>
        <begin position="131"/>
        <end position="145"/>
    </location>
</feature>
<protein>
    <submittedName>
        <fullName evidence="3">Uncharacterized protein</fullName>
    </submittedName>
</protein>
<feature type="transmembrane region" description="Helical" evidence="2">
    <location>
        <begin position="6"/>
        <end position="30"/>
    </location>
</feature>
<feature type="compositionally biased region" description="Basic residues" evidence="1">
    <location>
        <begin position="501"/>
        <end position="512"/>
    </location>
</feature>
<feature type="compositionally biased region" description="Basic and acidic residues" evidence="1">
    <location>
        <begin position="723"/>
        <end position="735"/>
    </location>
</feature>
<evidence type="ECO:0000256" key="2">
    <source>
        <dbReference type="SAM" id="Phobius"/>
    </source>
</evidence>
<feature type="compositionally biased region" description="Low complexity" evidence="1">
    <location>
        <begin position="568"/>
        <end position="578"/>
    </location>
</feature>
<keyword evidence="4" id="KW-1185">Reference proteome</keyword>
<keyword evidence="2" id="KW-1133">Transmembrane helix</keyword>
<organism evidence="3 4">
    <name type="scientific">Penicillium ucsense</name>
    <dbReference type="NCBI Taxonomy" id="2839758"/>
    <lineage>
        <taxon>Eukaryota</taxon>
        <taxon>Fungi</taxon>
        <taxon>Dikarya</taxon>
        <taxon>Ascomycota</taxon>
        <taxon>Pezizomycotina</taxon>
        <taxon>Eurotiomycetes</taxon>
        <taxon>Eurotiomycetidae</taxon>
        <taxon>Eurotiales</taxon>
        <taxon>Aspergillaceae</taxon>
        <taxon>Penicillium</taxon>
    </lineage>
</organism>
<feature type="compositionally biased region" description="Low complexity" evidence="1">
    <location>
        <begin position="468"/>
        <end position="485"/>
    </location>
</feature>
<comment type="caution">
    <text evidence="3">The sequence shown here is derived from an EMBL/GenBank/DDBJ whole genome shotgun (WGS) entry which is preliminary data.</text>
</comment>
<feature type="compositionally biased region" description="Low complexity" evidence="1">
    <location>
        <begin position="585"/>
        <end position="598"/>
    </location>
</feature>
<evidence type="ECO:0000256" key="1">
    <source>
        <dbReference type="SAM" id="MobiDB-lite"/>
    </source>
</evidence>
<sequence>MLSLAIVIAIAASAAGLFMLSGIVGIVVWIRIRKERHAMKMLGLRVPERPRKVKAFNGDTLTELSLNESNALKIHGGLPYGKPTEWGQLASRESLPRPKADPETSWPLMDRARSLRNSIRRARSKRFNRAGQRQTSSMATVSETGASQDNIPLSAVEGILELPAEQTPRHTPEIPLEGTGFHVGMRPMSPAGDWPAPTQRSRLHVFHGLNSSMTSNVLDPIPMLSRGSPTRVRGGSIISQTAGHVPDQSVPPPPPPAALSQERFSYLRNDSVMRLSSMSIDTTNSSILEDAKVASRSADADVVSPIFPSGGTFVPYSANDVGVANGRRSYITANTSMPPNFMIRSSSSASAPRKVSAEKLSPRRSMTTAARNPSHSSIEPQTLPRRSESLSYDQSQRRHSLRSGNQVVPNVHRNGSNRSSSRTPTSSGLHAGRLQPQQSPLFGYDTHDNDPFYCGSPASTGSLFSVGSPSQPRSRTPQSPMQRSSLSMKAPLHSAMGGSNSHRKSKGHRRQNCVRISINPPMTFGGPAFSPTVEEDSEDLDAMEEVDLRESAVHMPSKPQPAWSQDWQRSQTRSGRQGSSRRTKPAASSSLAPLAEEPQSSLQTRVPSKKRKKASSDLTEDEPVFVQGHGLSSTSISVPPPHEVDQSGTLPSGRMPKAWEGRDGRSSGFAEDPFRQKPGGPRTPPLHQRLNEQRSAQSSRRGSTHGESPSTPLGSYQPPIVHARGDSGLRDDWRNSTDSLYASPGSYRQARDSQTFSVNEICSVSRSTSSNRPVSPIRPVSPLEVLKTPGAREKVTIWEDANRSASPTKRGSTQFAAGYTFQLETNLSPSYARMSVPRSLSKREEQSPSRPPGSRAAQSLTPSRRGLMTPTRKGLGIGVTCATPVSLYDGDGFLKE</sequence>
<evidence type="ECO:0000313" key="3">
    <source>
        <dbReference type="EMBL" id="KAF7715694.1"/>
    </source>
</evidence>
<feature type="region of interest" description="Disordered" evidence="1">
    <location>
        <begin position="332"/>
        <end position="448"/>
    </location>
</feature>
<keyword evidence="2" id="KW-0472">Membrane</keyword>
<dbReference type="EMBL" id="WIWV01000053">
    <property type="protein sequence ID" value="KAF7715694.1"/>
    <property type="molecule type" value="Genomic_DNA"/>
</dbReference>